<accession>A0A834HW51</accession>
<feature type="compositionally biased region" description="Polar residues" evidence="1">
    <location>
        <begin position="35"/>
        <end position="52"/>
    </location>
</feature>
<protein>
    <submittedName>
        <fullName evidence="2">Uncharacterized protein</fullName>
    </submittedName>
</protein>
<evidence type="ECO:0000256" key="1">
    <source>
        <dbReference type="SAM" id="MobiDB-lite"/>
    </source>
</evidence>
<evidence type="ECO:0000313" key="2">
    <source>
        <dbReference type="EMBL" id="KAF7269184.1"/>
    </source>
</evidence>
<dbReference type="EMBL" id="JAACXV010014249">
    <property type="protein sequence ID" value="KAF7269184.1"/>
    <property type="molecule type" value="Genomic_DNA"/>
</dbReference>
<reference evidence="2" key="1">
    <citation type="submission" date="2020-08" db="EMBL/GenBank/DDBJ databases">
        <title>Genome sequencing and assembly of the red palm weevil Rhynchophorus ferrugineus.</title>
        <authorList>
            <person name="Dias G.B."/>
            <person name="Bergman C.M."/>
            <person name="Manee M."/>
        </authorList>
    </citation>
    <scope>NUCLEOTIDE SEQUENCE</scope>
    <source>
        <strain evidence="2">AA-2017</strain>
        <tissue evidence="2">Whole larva</tissue>
    </source>
</reference>
<evidence type="ECO:0000313" key="3">
    <source>
        <dbReference type="Proteomes" id="UP000625711"/>
    </source>
</evidence>
<proteinExistence type="predicted"/>
<keyword evidence="3" id="KW-1185">Reference proteome</keyword>
<name>A0A834HW51_RHYFE</name>
<sequence>MSTEKETLTSPNLHADRPSSLATADISERERETGSEIQRQTAGGCKNKTTTPYLPPSDGLHSSGNVATNPEGCGIWDKLHSALIETFSVAGIR</sequence>
<dbReference type="AlphaFoldDB" id="A0A834HW51"/>
<feature type="region of interest" description="Disordered" evidence="1">
    <location>
        <begin position="1"/>
        <end position="72"/>
    </location>
</feature>
<comment type="caution">
    <text evidence="2">The sequence shown here is derived from an EMBL/GenBank/DDBJ whole genome shotgun (WGS) entry which is preliminary data.</text>
</comment>
<organism evidence="2 3">
    <name type="scientific">Rhynchophorus ferrugineus</name>
    <name type="common">Red palm weevil</name>
    <name type="synonym">Curculio ferrugineus</name>
    <dbReference type="NCBI Taxonomy" id="354439"/>
    <lineage>
        <taxon>Eukaryota</taxon>
        <taxon>Metazoa</taxon>
        <taxon>Ecdysozoa</taxon>
        <taxon>Arthropoda</taxon>
        <taxon>Hexapoda</taxon>
        <taxon>Insecta</taxon>
        <taxon>Pterygota</taxon>
        <taxon>Neoptera</taxon>
        <taxon>Endopterygota</taxon>
        <taxon>Coleoptera</taxon>
        <taxon>Polyphaga</taxon>
        <taxon>Cucujiformia</taxon>
        <taxon>Curculionidae</taxon>
        <taxon>Dryophthorinae</taxon>
        <taxon>Rhynchophorus</taxon>
    </lineage>
</organism>
<gene>
    <name evidence="2" type="ORF">GWI33_017760</name>
</gene>
<dbReference type="Proteomes" id="UP000625711">
    <property type="component" value="Unassembled WGS sequence"/>
</dbReference>